<protein>
    <submittedName>
        <fullName evidence="2">Uncharacterized protein</fullName>
    </submittedName>
</protein>
<reference evidence="2 3" key="1">
    <citation type="journal article" date="2012" name="Genome Biol.">
        <title>Genome and low-iron response of an oceanic diatom adapted to chronic iron limitation.</title>
        <authorList>
            <person name="Lommer M."/>
            <person name="Specht M."/>
            <person name="Roy A.S."/>
            <person name="Kraemer L."/>
            <person name="Andreson R."/>
            <person name="Gutowska M.A."/>
            <person name="Wolf J."/>
            <person name="Bergner S.V."/>
            <person name="Schilhabel M.B."/>
            <person name="Klostermeier U.C."/>
            <person name="Beiko R.G."/>
            <person name="Rosenstiel P."/>
            <person name="Hippler M."/>
            <person name="Laroche J."/>
        </authorList>
    </citation>
    <scope>NUCLEOTIDE SEQUENCE [LARGE SCALE GENOMIC DNA]</scope>
    <source>
        <strain evidence="2 3">CCMP1005</strain>
    </source>
</reference>
<keyword evidence="3" id="KW-1185">Reference proteome</keyword>
<dbReference type="EMBL" id="AGNL01003914">
    <property type="protein sequence ID" value="EJK74151.1"/>
    <property type="molecule type" value="Genomic_DNA"/>
</dbReference>
<proteinExistence type="predicted"/>
<sequence>MIAFSLSSTTNGANGARTAHGARLRPAALGLTSARVSEEEVNGGIGFARRNSKKTVARPPAPKRKAHVENQGPAIGLSSYDYRCESMYGYGYRST</sequence>
<gene>
    <name evidence="2" type="ORF">THAOC_04189</name>
</gene>
<comment type="caution">
    <text evidence="2">The sequence shown here is derived from an EMBL/GenBank/DDBJ whole genome shotgun (WGS) entry which is preliminary data.</text>
</comment>
<dbReference type="AlphaFoldDB" id="K0TJS3"/>
<feature type="region of interest" description="Disordered" evidence="1">
    <location>
        <begin position="1"/>
        <end position="20"/>
    </location>
</feature>
<dbReference type="Proteomes" id="UP000266841">
    <property type="component" value="Unassembled WGS sequence"/>
</dbReference>
<evidence type="ECO:0000256" key="1">
    <source>
        <dbReference type="SAM" id="MobiDB-lite"/>
    </source>
</evidence>
<name>K0TJS3_THAOC</name>
<evidence type="ECO:0000313" key="2">
    <source>
        <dbReference type="EMBL" id="EJK74151.1"/>
    </source>
</evidence>
<accession>K0TJS3</accession>
<feature type="compositionally biased region" description="Polar residues" evidence="1">
    <location>
        <begin position="1"/>
        <end position="13"/>
    </location>
</feature>
<feature type="non-terminal residue" evidence="2">
    <location>
        <position position="95"/>
    </location>
</feature>
<evidence type="ECO:0000313" key="3">
    <source>
        <dbReference type="Proteomes" id="UP000266841"/>
    </source>
</evidence>
<organism evidence="2 3">
    <name type="scientific">Thalassiosira oceanica</name>
    <name type="common">Marine diatom</name>
    <dbReference type="NCBI Taxonomy" id="159749"/>
    <lineage>
        <taxon>Eukaryota</taxon>
        <taxon>Sar</taxon>
        <taxon>Stramenopiles</taxon>
        <taxon>Ochrophyta</taxon>
        <taxon>Bacillariophyta</taxon>
        <taxon>Coscinodiscophyceae</taxon>
        <taxon>Thalassiosirophycidae</taxon>
        <taxon>Thalassiosirales</taxon>
        <taxon>Thalassiosiraceae</taxon>
        <taxon>Thalassiosira</taxon>
    </lineage>
</organism>